<sequence>MVIGLLILTSIPTVTGVAQAIHGQKKHKEREKDARRMQKFYIDVSCEAQNSRIREIHEKRLVLRDDRVWIGPHEALNPCKEGYVAEAFYIEYPDNERVPVPMGLVSQVRDDPPLLNWIYVDKDTMELRYGNKSASIEHHVGPWDWTEDEQRITFDESEAFVAVEDTSTRQWQLYYDMENDGLNGFLAKGRRRFQIKLERTLIPGAEGGK</sequence>
<keyword evidence="1" id="KW-0732">Signal</keyword>
<accession>A0A0D2F4K7</accession>
<reference evidence="2 3" key="1">
    <citation type="submission" date="2015-01" db="EMBL/GenBank/DDBJ databases">
        <title>The Genome Sequence of Fonsecaea pedrosoi CBS 271.37.</title>
        <authorList>
            <consortium name="The Broad Institute Genomics Platform"/>
            <person name="Cuomo C."/>
            <person name="de Hoog S."/>
            <person name="Gorbushina A."/>
            <person name="Stielow B."/>
            <person name="Teixiera M."/>
            <person name="Abouelleil A."/>
            <person name="Chapman S.B."/>
            <person name="Priest M."/>
            <person name="Young S.K."/>
            <person name="Wortman J."/>
            <person name="Nusbaum C."/>
            <person name="Birren B."/>
        </authorList>
    </citation>
    <scope>NUCLEOTIDE SEQUENCE [LARGE SCALE GENOMIC DNA]</scope>
    <source>
        <strain evidence="2 3">CBS 271.37</strain>
    </source>
</reference>
<dbReference type="PANTHER" id="PTHR38049">
    <property type="entry name" value="RICIN B LECTIN DOMAIN-CONTAINING PROTEIN"/>
    <property type="match status" value="1"/>
</dbReference>
<dbReference type="Proteomes" id="UP000053029">
    <property type="component" value="Unassembled WGS sequence"/>
</dbReference>
<evidence type="ECO:0000313" key="3">
    <source>
        <dbReference type="Proteomes" id="UP000053029"/>
    </source>
</evidence>
<dbReference type="OrthoDB" id="3928002at2759"/>
<feature type="signal peptide" evidence="1">
    <location>
        <begin position="1"/>
        <end position="16"/>
    </location>
</feature>
<dbReference type="PANTHER" id="PTHR38049:SF1">
    <property type="entry name" value="PROTEIN KINASE DOMAIN-CONTAINING PROTEIN"/>
    <property type="match status" value="1"/>
</dbReference>
<dbReference type="GeneID" id="25304083"/>
<evidence type="ECO:0000313" key="2">
    <source>
        <dbReference type="EMBL" id="KIW81567.1"/>
    </source>
</evidence>
<dbReference type="VEuPathDB" id="FungiDB:Z517_04593"/>
<proteinExistence type="predicted"/>
<name>A0A0D2F4K7_9EURO</name>
<dbReference type="AlphaFoldDB" id="A0A0D2F4K7"/>
<dbReference type="HOGENOM" id="CLU_061230_2_1_1"/>
<dbReference type="RefSeq" id="XP_013285375.1">
    <property type="nucleotide sequence ID" value="XM_013429921.1"/>
</dbReference>
<protein>
    <submittedName>
        <fullName evidence="2">Uncharacterized protein</fullName>
    </submittedName>
</protein>
<feature type="chain" id="PRO_5002241680" evidence="1">
    <location>
        <begin position="17"/>
        <end position="209"/>
    </location>
</feature>
<keyword evidence="3" id="KW-1185">Reference proteome</keyword>
<gene>
    <name evidence="2" type="ORF">Z517_04593</name>
</gene>
<evidence type="ECO:0000256" key="1">
    <source>
        <dbReference type="SAM" id="SignalP"/>
    </source>
</evidence>
<organism evidence="2 3">
    <name type="scientific">Fonsecaea pedrosoi CBS 271.37</name>
    <dbReference type="NCBI Taxonomy" id="1442368"/>
    <lineage>
        <taxon>Eukaryota</taxon>
        <taxon>Fungi</taxon>
        <taxon>Dikarya</taxon>
        <taxon>Ascomycota</taxon>
        <taxon>Pezizomycotina</taxon>
        <taxon>Eurotiomycetes</taxon>
        <taxon>Chaetothyriomycetidae</taxon>
        <taxon>Chaetothyriales</taxon>
        <taxon>Herpotrichiellaceae</taxon>
        <taxon>Fonsecaea</taxon>
    </lineage>
</organism>
<dbReference type="EMBL" id="KN846971">
    <property type="protein sequence ID" value="KIW81567.1"/>
    <property type="molecule type" value="Genomic_DNA"/>
</dbReference>